<gene>
    <name evidence="1" type="ORF">PHMEG_0003767</name>
</gene>
<evidence type="ECO:0000313" key="2">
    <source>
        <dbReference type="Proteomes" id="UP000198211"/>
    </source>
</evidence>
<accession>A0A225WVM9</accession>
<proteinExistence type="predicted"/>
<reference evidence="2" key="1">
    <citation type="submission" date="2017-03" db="EMBL/GenBank/DDBJ databases">
        <title>Phytopthora megakarya and P. palmivora, two closely related causual agents of cacao black pod achieved similar genome size and gene model numbers by different mechanisms.</title>
        <authorList>
            <person name="Ali S."/>
            <person name="Shao J."/>
            <person name="Larry D.J."/>
            <person name="Kronmiller B."/>
            <person name="Shen D."/>
            <person name="Strem M.D."/>
            <person name="Melnick R.L."/>
            <person name="Guiltinan M.J."/>
            <person name="Tyler B.M."/>
            <person name="Meinhardt L.W."/>
            <person name="Bailey B.A."/>
        </authorList>
    </citation>
    <scope>NUCLEOTIDE SEQUENCE [LARGE SCALE GENOMIC DNA]</scope>
    <source>
        <strain evidence="2">zdho120</strain>
    </source>
</reference>
<dbReference type="AlphaFoldDB" id="A0A225WVM9"/>
<dbReference type="EMBL" id="NBNE01000202">
    <property type="protein sequence ID" value="OWZ21643.1"/>
    <property type="molecule type" value="Genomic_DNA"/>
</dbReference>
<keyword evidence="2" id="KW-1185">Reference proteome</keyword>
<organism evidence="1 2">
    <name type="scientific">Phytophthora megakarya</name>
    <dbReference type="NCBI Taxonomy" id="4795"/>
    <lineage>
        <taxon>Eukaryota</taxon>
        <taxon>Sar</taxon>
        <taxon>Stramenopiles</taxon>
        <taxon>Oomycota</taxon>
        <taxon>Peronosporomycetes</taxon>
        <taxon>Peronosporales</taxon>
        <taxon>Peronosporaceae</taxon>
        <taxon>Phytophthora</taxon>
    </lineage>
</organism>
<evidence type="ECO:0000313" key="1">
    <source>
        <dbReference type="EMBL" id="OWZ21643.1"/>
    </source>
</evidence>
<comment type="caution">
    <text evidence="1">The sequence shown here is derived from an EMBL/GenBank/DDBJ whole genome shotgun (WGS) entry which is preliminary data.</text>
</comment>
<protein>
    <submittedName>
        <fullName evidence="1">Secreted peptide</fullName>
    </submittedName>
</protein>
<sequence>MVFYRISVRGTPRNISIGILLFSGFYIHNHGGSTQRYCGCDNHTEAALRRHAWPSVATLTRLTKKIKNYVWNAVFTEVTTGSRAWLDMNVAGLPRSQGGMAIPDLRVELMAMAATSIVAWGVYGTRESHIVGDVLILMGVNAPGRIDEYISMDLRSVIEKLVTVIVLNFPRLLYKRIATEKVRYVATPVDSPLFLTVTSEGPPLLNIVVGDGQGQRCELRSHHDLIQVAAAAAGNALNIHYVHPHPRSHGVLMGGSAALVPTSKAPKAADTGCGLEAWCRIPNASSEAMGGAEHQAISGLEELQWKTIRRITGLGPWGLSYTHFRCTTSLKEGWVALIRLALAYAPWI</sequence>
<name>A0A225WVM9_9STRA</name>
<dbReference type="Proteomes" id="UP000198211">
    <property type="component" value="Unassembled WGS sequence"/>
</dbReference>